<evidence type="ECO:0000313" key="2">
    <source>
        <dbReference type="Proteomes" id="UP000013940"/>
    </source>
</evidence>
<protein>
    <submittedName>
        <fullName evidence="1">Uncharacterized protein</fullName>
    </submittedName>
</protein>
<dbReference type="EMBL" id="CP003190">
    <property type="protein sequence ID" value="AGL84604.1"/>
    <property type="molecule type" value="Genomic_DNA"/>
</dbReference>
<evidence type="ECO:0000313" key="1">
    <source>
        <dbReference type="EMBL" id="AGL84604.1"/>
    </source>
</evidence>
<gene>
    <name evidence="1" type="ORF">PFLCHA0_c28340</name>
</gene>
<dbReference type="Proteomes" id="UP000013940">
    <property type="component" value="Chromosome"/>
</dbReference>
<sequence length="182" mass="20885">MYRLGHMIDNQWVEHSYPPVFVVAPIGEGQRVVAGVPGSDPQVLLSLLGCLAEPLVLLFVLHTPRDESQAGRYWSPQLSREDVQDFIYDFKPLLCGDSRFDLWVHSPEQQATVVWDRHNLIYGYGPLEDYATALRALGFGHGEPQLPVPHTHHYHPQLDDLCRQLLTHFDWQHSPLRSEDEQ</sequence>
<accession>A0A2C9ELR7</accession>
<name>A0A2C9ELR7_PSEPH</name>
<proteinExistence type="predicted"/>
<dbReference type="HOGENOM" id="CLU_124899_0_0_6"/>
<reference evidence="2" key="1">
    <citation type="journal article" date="2014" name="Genome Announc.">
        <title>Full-genome sequence of the plant growth-promoting bacterium Pseudomonas protegens CHA0.</title>
        <authorList>
            <person name="Jousset A."/>
            <person name="Schuldes J."/>
            <person name="Keel C."/>
            <person name="Maurhofer M."/>
            <person name="Daniel R."/>
            <person name="Scheu S."/>
            <person name="Thuermer A."/>
        </authorList>
    </citation>
    <scope>NUCLEOTIDE SEQUENCE [LARGE SCALE GENOMIC DNA]</scope>
    <source>
        <strain evidence="2">DSM 19095 / LMG 27888 / CFBP 6595 / CHA0</strain>
    </source>
</reference>
<dbReference type="KEGG" id="pprc:PFLCHA0_c28340"/>
<organism evidence="1 2">
    <name type="scientific">Pseudomonas protegens (strain DSM 19095 / LMG 27888 / CFBP 6595 / CHA0)</name>
    <dbReference type="NCBI Taxonomy" id="1124983"/>
    <lineage>
        <taxon>Bacteria</taxon>
        <taxon>Pseudomonadati</taxon>
        <taxon>Pseudomonadota</taxon>
        <taxon>Gammaproteobacteria</taxon>
        <taxon>Pseudomonadales</taxon>
        <taxon>Pseudomonadaceae</taxon>
        <taxon>Pseudomonas</taxon>
    </lineage>
</organism>
<dbReference type="AlphaFoldDB" id="A0A2C9ELR7"/>